<evidence type="ECO:0000313" key="2">
    <source>
        <dbReference type="Proteomes" id="UP000601435"/>
    </source>
</evidence>
<name>A0A812K0N7_9DINO</name>
<organism evidence="1 2">
    <name type="scientific">Symbiodinium necroappetens</name>
    <dbReference type="NCBI Taxonomy" id="1628268"/>
    <lineage>
        <taxon>Eukaryota</taxon>
        <taxon>Sar</taxon>
        <taxon>Alveolata</taxon>
        <taxon>Dinophyceae</taxon>
        <taxon>Suessiales</taxon>
        <taxon>Symbiodiniaceae</taxon>
        <taxon>Symbiodinium</taxon>
    </lineage>
</organism>
<proteinExistence type="predicted"/>
<keyword evidence="2" id="KW-1185">Reference proteome</keyword>
<feature type="non-terminal residue" evidence="1">
    <location>
        <position position="1"/>
    </location>
</feature>
<sequence length="103" mass="11293">MLPMLPKDRPRLTISWLSARAAALYADVKYGIYYVNTDDGTSLLSEIGVSLGPTLLVRTMAIVTFDGGNDDDDGGKGADTRRESYHCDHNMSTAVTFVFKSQE</sequence>
<gene>
    <name evidence="1" type="ORF">SNEC2469_LOCUS2621</name>
</gene>
<accession>A0A812K0N7</accession>
<dbReference type="Proteomes" id="UP000601435">
    <property type="component" value="Unassembled WGS sequence"/>
</dbReference>
<dbReference type="AlphaFoldDB" id="A0A812K0N7"/>
<protein>
    <submittedName>
        <fullName evidence="1">Uncharacterized protein</fullName>
    </submittedName>
</protein>
<comment type="caution">
    <text evidence="1">The sequence shown here is derived from an EMBL/GenBank/DDBJ whole genome shotgun (WGS) entry which is preliminary data.</text>
</comment>
<evidence type="ECO:0000313" key="1">
    <source>
        <dbReference type="EMBL" id="CAE7217943.1"/>
    </source>
</evidence>
<dbReference type="EMBL" id="CAJNJA010006948">
    <property type="protein sequence ID" value="CAE7217943.1"/>
    <property type="molecule type" value="Genomic_DNA"/>
</dbReference>
<reference evidence="1" key="1">
    <citation type="submission" date="2021-02" db="EMBL/GenBank/DDBJ databases">
        <authorList>
            <person name="Dougan E. K."/>
            <person name="Rhodes N."/>
            <person name="Thang M."/>
            <person name="Chan C."/>
        </authorList>
    </citation>
    <scope>NUCLEOTIDE SEQUENCE</scope>
</reference>